<dbReference type="Proteomes" id="UP000789405">
    <property type="component" value="Unassembled WGS sequence"/>
</dbReference>
<feature type="chain" id="PRO_5040138029" evidence="1">
    <location>
        <begin position="22"/>
        <end position="70"/>
    </location>
</feature>
<accession>A0A9N9JPP9</accession>
<keyword evidence="3" id="KW-1185">Reference proteome</keyword>
<feature type="non-terminal residue" evidence="2">
    <location>
        <position position="70"/>
    </location>
</feature>
<evidence type="ECO:0000256" key="1">
    <source>
        <dbReference type="SAM" id="SignalP"/>
    </source>
</evidence>
<evidence type="ECO:0000313" key="2">
    <source>
        <dbReference type="EMBL" id="CAG8791540.1"/>
    </source>
</evidence>
<feature type="signal peptide" evidence="1">
    <location>
        <begin position="1"/>
        <end position="21"/>
    </location>
</feature>
<name>A0A9N9JPP9_9GLOM</name>
<proteinExistence type="predicted"/>
<keyword evidence="1" id="KW-0732">Signal</keyword>
<sequence length="70" mass="8030">LFLCRLASSWFISIFLVHVHSDRSYLATGSLAQVEPILEKKKKLLNAVNNVSALREQRTQELQKLITSYL</sequence>
<dbReference type="AlphaFoldDB" id="A0A9N9JPP9"/>
<gene>
    <name evidence="2" type="ORF">DERYTH_LOCUS21533</name>
</gene>
<dbReference type="EMBL" id="CAJVPY010027691">
    <property type="protein sequence ID" value="CAG8791540.1"/>
    <property type="molecule type" value="Genomic_DNA"/>
</dbReference>
<comment type="caution">
    <text evidence="2">The sequence shown here is derived from an EMBL/GenBank/DDBJ whole genome shotgun (WGS) entry which is preliminary data.</text>
</comment>
<evidence type="ECO:0000313" key="3">
    <source>
        <dbReference type="Proteomes" id="UP000789405"/>
    </source>
</evidence>
<reference evidence="2" key="1">
    <citation type="submission" date="2021-06" db="EMBL/GenBank/DDBJ databases">
        <authorList>
            <person name="Kallberg Y."/>
            <person name="Tangrot J."/>
            <person name="Rosling A."/>
        </authorList>
    </citation>
    <scope>NUCLEOTIDE SEQUENCE</scope>
    <source>
        <strain evidence="2">MA453B</strain>
    </source>
</reference>
<organism evidence="2 3">
    <name type="scientific">Dentiscutata erythropus</name>
    <dbReference type="NCBI Taxonomy" id="1348616"/>
    <lineage>
        <taxon>Eukaryota</taxon>
        <taxon>Fungi</taxon>
        <taxon>Fungi incertae sedis</taxon>
        <taxon>Mucoromycota</taxon>
        <taxon>Glomeromycotina</taxon>
        <taxon>Glomeromycetes</taxon>
        <taxon>Diversisporales</taxon>
        <taxon>Gigasporaceae</taxon>
        <taxon>Dentiscutata</taxon>
    </lineage>
</organism>
<protein>
    <submittedName>
        <fullName evidence="2">27261_t:CDS:1</fullName>
    </submittedName>
</protein>